<dbReference type="AlphaFoldDB" id="A0A356LMT7"/>
<comment type="caution">
    <text evidence="1">The sequence shown here is derived from an EMBL/GenBank/DDBJ whole genome shotgun (WGS) entry which is preliminary data.</text>
</comment>
<dbReference type="EMBL" id="DOEK01000046">
    <property type="protein sequence ID" value="HBP31901.1"/>
    <property type="molecule type" value="Genomic_DNA"/>
</dbReference>
<proteinExistence type="predicted"/>
<protein>
    <submittedName>
        <fullName evidence="1">Uncharacterized protein</fullName>
    </submittedName>
</protein>
<evidence type="ECO:0000313" key="1">
    <source>
        <dbReference type="EMBL" id="HBP31901.1"/>
    </source>
</evidence>
<gene>
    <name evidence="1" type="ORF">DD666_21145</name>
</gene>
<reference evidence="1 2" key="1">
    <citation type="journal article" date="2018" name="Nat. Biotechnol.">
        <title>A standardized bacterial taxonomy based on genome phylogeny substantially revises the tree of life.</title>
        <authorList>
            <person name="Parks D.H."/>
            <person name="Chuvochina M."/>
            <person name="Waite D.W."/>
            <person name="Rinke C."/>
            <person name="Skarshewski A."/>
            <person name="Chaumeil P.A."/>
            <person name="Hugenholtz P."/>
        </authorList>
    </citation>
    <scope>NUCLEOTIDE SEQUENCE [LARGE SCALE GENOMIC DNA]</scope>
    <source>
        <strain evidence="1">UBA10707</strain>
    </source>
</reference>
<sequence>MKKRKNRQKYLDSAPIIAILQASRGVAFFRRIVITAVMQLSADARCPGNTSMLQQDLATKGKVHPQINDGLCPCGSGRFVLSDAPLRLFVHPLGIHEPDRRPDPFYSNIQLDGFMVNYA</sequence>
<accession>A0A356LMT7</accession>
<evidence type="ECO:0000313" key="2">
    <source>
        <dbReference type="Proteomes" id="UP000264036"/>
    </source>
</evidence>
<dbReference type="Proteomes" id="UP000264036">
    <property type="component" value="Unassembled WGS sequence"/>
</dbReference>
<organism evidence="1 2">
    <name type="scientific">Advenella kashmirensis</name>
    <dbReference type="NCBI Taxonomy" id="310575"/>
    <lineage>
        <taxon>Bacteria</taxon>
        <taxon>Pseudomonadati</taxon>
        <taxon>Pseudomonadota</taxon>
        <taxon>Betaproteobacteria</taxon>
        <taxon>Burkholderiales</taxon>
        <taxon>Alcaligenaceae</taxon>
    </lineage>
</organism>
<name>A0A356LMT7_9BURK</name>